<evidence type="ECO:0000313" key="1">
    <source>
        <dbReference type="EMBL" id="GIX80103.1"/>
    </source>
</evidence>
<dbReference type="Proteomes" id="UP001054837">
    <property type="component" value="Unassembled WGS sequence"/>
</dbReference>
<accession>A0AAV4N825</accession>
<keyword evidence="2" id="KW-1185">Reference proteome</keyword>
<gene>
    <name evidence="1" type="ORF">CDAR_29471</name>
</gene>
<name>A0AAV4N825_9ARAC</name>
<organism evidence="1 2">
    <name type="scientific">Caerostris darwini</name>
    <dbReference type="NCBI Taxonomy" id="1538125"/>
    <lineage>
        <taxon>Eukaryota</taxon>
        <taxon>Metazoa</taxon>
        <taxon>Ecdysozoa</taxon>
        <taxon>Arthropoda</taxon>
        <taxon>Chelicerata</taxon>
        <taxon>Arachnida</taxon>
        <taxon>Araneae</taxon>
        <taxon>Araneomorphae</taxon>
        <taxon>Entelegynae</taxon>
        <taxon>Araneoidea</taxon>
        <taxon>Araneidae</taxon>
        <taxon>Caerostris</taxon>
    </lineage>
</organism>
<sequence>MTISTSVGGVSTKRAALLEVVARAQETNR</sequence>
<feature type="non-terminal residue" evidence="1">
    <location>
        <position position="29"/>
    </location>
</feature>
<proteinExistence type="predicted"/>
<dbReference type="AlphaFoldDB" id="A0AAV4N825"/>
<reference evidence="1 2" key="1">
    <citation type="submission" date="2021-06" db="EMBL/GenBank/DDBJ databases">
        <title>Caerostris darwini draft genome.</title>
        <authorList>
            <person name="Kono N."/>
            <person name="Arakawa K."/>
        </authorList>
    </citation>
    <scope>NUCLEOTIDE SEQUENCE [LARGE SCALE GENOMIC DNA]</scope>
</reference>
<protein>
    <submittedName>
        <fullName evidence="1">Uncharacterized protein</fullName>
    </submittedName>
</protein>
<comment type="caution">
    <text evidence="1">The sequence shown here is derived from an EMBL/GenBank/DDBJ whole genome shotgun (WGS) entry which is preliminary data.</text>
</comment>
<evidence type="ECO:0000313" key="2">
    <source>
        <dbReference type="Proteomes" id="UP001054837"/>
    </source>
</evidence>
<dbReference type="EMBL" id="BPLQ01001267">
    <property type="protein sequence ID" value="GIX80103.1"/>
    <property type="molecule type" value="Genomic_DNA"/>
</dbReference>